<dbReference type="Pfam" id="PF05016">
    <property type="entry name" value="ParE_toxin"/>
    <property type="match status" value="1"/>
</dbReference>
<accession>A0ABR9D0U0</accession>
<reference evidence="2 3" key="1">
    <citation type="submission" date="2020-09" db="EMBL/GenBank/DDBJ databases">
        <title>Methylomonas albis sp. nov. and Methylomonas fluvii sp. nov.: Two cold-adapted methanotrophs from the River Elbe and an amended description of Methylovulum psychrotolerans strain Eb1.</title>
        <authorList>
            <person name="Bussmann I.K."/>
            <person name="Klings K.-W."/>
            <person name="Warnstedt J."/>
            <person name="Hoppert M."/>
            <person name="Saborowski A."/>
            <person name="Horn F."/>
            <person name="Liebner S."/>
        </authorList>
    </citation>
    <scope>NUCLEOTIDE SEQUENCE [LARGE SCALE GENOMIC DNA]</scope>
    <source>
        <strain evidence="2 3">EbA</strain>
    </source>
</reference>
<name>A0ABR9D0U0_9GAMM</name>
<proteinExistence type="predicted"/>
<evidence type="ECO:0000313" key="2">
    <source>
        <dbReference type="EMBL" id="MBD9355839.1"/>
    </source>
</evidence>
<dbReference type="InterPro" id="IPR035093">
    <property type="entry name" value="RelE/ParE_toxin_dom_sf"/>
</dbReference>
<protein>
    <submittedName>
        <fullName evidence="2">Type II toxin-antitoxin system RelE/ParE family toxin</fullName>
    </submittedName>
</protein>
<keyword evidence="3" id="KW-1185">Reference proteome</keyword>
<gene>
    <name evidence="2" type="ORF">IE877_08070</name>
</gene>
<dbReference type="Gene3D" id="3.30.2310.20">
    <property type="entry name" value="RelE-like"/>
    <property type="match status" value="1"/>
</dbReference>
<keyword evidence="1" id="KW-1277">Toxin-antitoxin system</keyword>
<dbReference type="Proteomes" id="UP000652176">
    <property type="component" value="Unassembled WGS sequence"/>
</dbReference>
<dbReference type="EMBL" id="JACXSS010000001">
    <property type="protein sequence ID" value="MBD9355839.1"/>
    <property type="molecule type" value="Genomic_DNA"/>
</dbReference>
<dbReference type="InterPro" id="IPR007712">
    <property type="entry name" value="RelE/ParE_toxin"/>
</dbReference>
<sequence length="64" mass="7603">MHGKMGSYNLSKKARADLKRIWLYGGKTHGNQRAEQYYKGMLDRFAQIAEQPYFYQAVDYPRRV</sequence>
<comment type="caution">
    <text evidence="2">The sequence shown here is derived from an EMBL/GenBank/DDBJ whole genome shotgun (WGS) entry which is preliminary data.</text>
</comment>
<organism evidence="2 3">
    <name type="scientific">Methylomonas albis</name>
    <dbReference type="NCBI Taxonomy" id="1854563"/>
    <lineage>
        <taxon>Bacteria</taxon>
        <taxon>Pseudomonadati</taxon>
        <taxon>Pseudomonadota</taxon>
        <taxon>Gammaproteobacteria</taxon>
        <taxon>Methylococcales</taxon>
        <taxon>Methylococcaceae</taxon>
        <taxon>Methylomonas</taxon>
    </lineage>
</organism>
<evidence type="ECO:0000256" key="1">
    <source>
        <dbReference type="ARBA" id="ARBA00022649"/>
    </source>
</evidence>
<dbReference type="RefSeq" id="WP_192374175.1">
    <property type="nucleotide sequence ID" value="NZ_CAJHIV010000001.1"/>
</dbReference>
<evidence type="ECO:0000313" key="3">
    <source>
        <dbReference type="Proteomes" id="UP000652176"/>
    </source>
</evidence>